<evidence type="ECO:0000313" key="2">
    <source>
        <dbReference type="EMBL" id="KAG5654561.1"/>
    </source>
</evidence>
<dbReference type="InterPro" id="IPR016181">
    <property type="entry name" value="Acyl_CoA_acyltransferase"/>
</dbReference>
<dbReference type="AlphaFoldDB" id="A0A9P7GQX9"/>
<keyword evidence="3" id="KW-1185">Reference proteome</keyword>
<organism evidence="2 3">
    <name type="scientific">Sphagnurus paluster</name>
    <dbReference type="NCBI Taxonomy" id="117069"/>
    <lineage>
        <taxon>Eukaryota</taxon>
        <taxon>Fungi</taxon>
        <taxon>Dikarya</taxon>
        <taxon>Basidiomycota</taxon>
        <taxon>Agaricomycotina</taxon>
        <taxon>Agaricomycetes</taxon>
        <taxon>Agaricomycetidae</taxon>
        <taxon>Agaricales</taxon>
        <taxon>Tricholomatineae</taxon>
        <taxon>Lyophyllaceae</taxon>
        <taxon>Sphagnurus</taxon>
    </lineage>
</organism>
<protein>
    <recommendedName>
        <fullName evidence="1">N-acetyltransferase domain-containing protein</fullName>
    </recommendedName>
</protein>
<evidence type="ECO:0000259" key="1">
    <source>
        <dbReference type="Pfam" id="PF00583"/>
    </source>
</evidence>
<reference evidence="2" key="2">
    <citation type="submission" date="2021-10" db="EMBL/GenBank/DDBJ databases">
        <title>Phylogenomics reveals ancestral predisposition of the termite-cultivated fungus Termitomyces towards a domesticated lifestyle.</title>
        <authorList>
            <person name="Auxier B."/>
            <person name="Grum-Grzhimaylo A."/>
            <person name="Cardenas M.E."/>
            <person name="Lodge J.D."/>
            <person name="Laessoe T."/>
            <person name="Pedersen O."/>
            <person name="Smith M.E."/>
            <person name="Kuyper T.W."/>
            <person name="Franco-Molano E.A."/>
            <person name="Baroni T.J."/>
            <person name="Aanen D.K."/>
        </authorList>
    </citation>
    <scope>NUCLEOTIDE SEQUENCE</scope>
    <source>
        <strain evidence="2">D49</strain>
    </source>
</reference>
<proteinExistence type="predicted"/>
<dbReference type="InterPro" id="IPR000182">
    <property type="entry name" value="GNAT_dom"/>
</dbReference>
<dbReference type="OrthoDB" id="64477at2759"/>
<comment type="caution">
    <text evidence="2">The sequence shown here is derived from an EMBL/GenBank/DDBJ whole genome shotgun (WGS) entry which is preliminary data.</text>
</comment>
<dbReference type="Gene3D" id="3.40.630.30">
    <property type="match status" value="1"/>
</dbReference>
<evidence type="ECO:0000313" key="3">
    <source>
        <dbReference type="Proteomes" id="UP000717328"/>
    </source>
</evidence>
<name>A0A9P7GQX9_9AGAR</name>
<dbReference type="EMBL" id="JABCKI010000005">
    <property type="protein sequence ID" value="KAG5654561.1"/>
    <property type="molecule type" value="Genomic_DNA"/>
</dbReference>
<dbReference type="Proteomes" id="UP000717328">
    <property type="component" value="Unassembled WGS sequence"/>
</dbReference>
<feature type="domain" description="N-acetyltransferase" evidence="1">
    <location>
        <begin position="110"/>
        <end position="165"/>
    </location>
</feature>
<dbReference type="Pfam" id="PF00583">
    <property type="entry name" value="Acetyltransf_1"/>
    <property type="match status" value="1"/>
</dbReference>
<gene>
    <name evidence="2" type="ORF">H0H81_000086</name>
</gene>
<accession>A0A9P7GQX9</accession>
<reference evidence="2" key="1">
    <citation type="submission" date="2021-02" db="EMBL/GenBank/DDBJ databases">
        <authorList>
            <person name="Nieuwenhuis M."/>
            <person name="Van De Peppel L.J.J."/>
        </authorList>
    </citation>
    <scope>NUCLEOTIDE SEQUENCE</scope>
    <source>
        <strain evidence="2">D49</strain>
    </source>
</reference>
<dbReference type="SUPFAM" id="SSF55729">
    <property type="entry name" value="Acyl-CoA N-acyltransferases (Nat)"/>
    <property type="match status" value="1"/>
</dbReference>
<dbReference type="CDD" id="cd04301">
    <property type="entry name" value="NAT_SF"/>
    <property type="match status" value="1"/>
</dbReference>
<dbReference type="GO" id="GO:0016747">
    <property type="term" value="F:acyltransferase activity, transferring groups other than amino-acyl groups"/>
    <property type="evidence" value="ECO:0007669"/>
    <property type="project" value="InterPro"/>
</dbReference>
<sequence>MDISNSNDVYLSNKLVGQDDHITQLIDLFEQLQLATVETCHPNLDIFTFSEKDEDTASPQDTMDSPWSSYSSDSGQCEIWYEQKQEIAIGLVYLASPGISEEDPLHCRELSIGIIIDRAHRGRGHARYAMNTVLDKAFREYGCHRILAMLPEHIANDKAICFFTQMRFEHEGTRRRGFFSRMENTFKDVTYMGMLNTDWMLNAQSTSVSKKVAPKSVWDELFARHQREREELLCWETTGQRRGRRVYTPTQIDYDMGEDEEGADIDVETDTERMGSGSSSEGVTHGMRKLRVDVALNQDVRSPCPSNPSSGYLSASSSVVSFASSGYALIDAQDFSDEGSECSAHL</sequence>